<comment type="caution">
    <text evidence="5">The sequence shown here is derived from an EMBL/GenBank/DDBJ whole genome shotgun (WGS) entry which is preliminary data.</text>
</comment>
<dbReference type="PANTHER" id="PTHR10288">
    <property type="entry name" value="KH DOMAIN CONTAINING RNA BINDING PROTEIN"/>
    <property type="match status" value="1"/>
</dbReference>
<keyword evidence="2" id="KW-0694">RNA-binding</keyword>
<dbReference type="Proteomes" id="UP000654075">
    <property type="component" value="Unassembled WGS sequence"/>
</dbReference>
<dbReference type="CDD" id="cd00105">
    <property type="entry name" value="KH-I"/>
    <property type="match status" value="1"/>
</dbReference>
<reference evidence="5" key="1">
    <citation type="submission" date="2021-02" db="EMBL/GenBank/DDBJ databases">
        <authorList>
            <person name="Dougan E. K."/>
            <person name="Rhodes N."/>
            <person name="Thang M."/>
            <person name="Chan C."/>
        </authorList>
    </citation>
    <scope>NUCLEOTIDE SEQUENCE</scope>
</reference>
<dbReference type="GO" id="GO:0003723">
    <property type="term" value="F:RNA binding"/>
    <property type="evidence" value="ECO:0007669"/>
    <property type="project" value="UniProtKB-UniRule"/>
</dbReference>
<protein>
    <recommendedName>
        <fullName evidence="4">K Homology domain-containing protein</fullName>
    </recommendedName>
</protein>
<feature type="domain" description="K Homology" evidence="4">
    <location>
        <begin position="76"/>
        <end position="147"/>
    </location>
</feature>
<evidence type="ECO:0000313" key="6">
    <source>
        <dbReference type="Proteomes" id="UP000654075"/>
    </source>
</evidence>
<sequence length="539" mass="53982">VPADSVPFIIGKGGDNIRQMTETSGATVYISKETDTPATLADKIVVIGGASQQQKENACEQVLKKLRQMQGLTDMEPGVFVIIIPQVSAPVIIGSKGAQIKGIMEESGAEINVGRESIIGMADQPISINGTTGQVVLAVSKLNGVLQDMVDRGKLQEKDFSFRGQSYDPSEEPQRPDRRPAERPAERPASSFGSSGAGAGGSFGGGSGGGGYGGGSEPARAAQPSYSEPPRAAETPSYSEPARAAPPPSYSEPPRAAETPSYSEPARAAPQPSYSEPARAAPPPIYSEPARVAPPSQAHSFEAPSNGPNSSGQNSGGGCSAGSNSGRFEGGCGLGGMVAPVTSNGPSTNSGCGAGGGCGTGAGGGSMSFGSNGNAASNFGSTGSQNFGGQGGMGMNGMNGMGGMTGMGGMGMGGMGMGSMGGMGGMGGMGMGMGGMGMGGMGMGMMGNPNERAFQTALQASGIMSAQLTLLLPQPLVHNVLVPRGIMGEIAQRSGAKIDLGPEGPPGMLQVTLSGGMVGNAHASLLLQEMQVQFQQMQQ</sequence>
<feature type="region of interest" description="Disordered" evidence="3">
    <location>
        <begin position="156"/>
        <end position="322"/>
    </location>
</feature>
<feature type="domain" description="K Homology" evidence="4">
    <location>
        <begin position="1"/>
        <end position="67"/>
    </location>
</feature>
<dbReference type="PROSITE" id="PS50084">
    <property type="entry name" value="KH_TYPE_1"/>
    <property type="match status" value="2"/>
</dbReference>
<keyword evidence="1" id="KW-0677">Repeat</keyword>
<dbReference type="OrthoDB" id="752362at2759"/>
<organism evidence="5 6">
    <name type="scientific">Polarella glacialis</name>
    <name type="common">Dinoflagellate</name>
    <dbReference type="NCBI Taxonomy" id="89957"/>
    <lineage>
        <taxon>Eukaryota</taxon>
        <taxon>Sar</taxon>
        <taxon>Alveolata</taxon>
        <taxon>Dinophyceae</taxon>
        <taxon>Suessiales</taxon>
        <taxon>Suessiaceae</taxon>
        <taxon>Polarella</taxon>
    </lineage>
</organism>
<gene>
    <name evidence="5" type="ORF">PGLA1383_LOCUS38282</name>
</gene>
<feature type="compositionally biased region" description="Basic and acidic residues" evidence="3">
    <location>
        <begin position="172"/>
        <end position="186"/>
    </location>
</feature>
<dbReference type="Pfam" id="PF00013">
    <property type="entry name" value="KH_1"/>
    <property type="match status" value="2"/>
</dbReference>
<name>A0A813G2L2_POLGL</name>
<dbReference type="InterPro" id="IPR036612">
    <property type="entry name" value="KH_dom_type_1_sf"/>
</dbReference>
<dbReference type="InterPro" id="IPR004088">
    <property type="entry name" value="KH_dom_type_1"/>
</dbReference>
<dbReference type="InterPro" id="IPR004087">
    <property type="entry name" value="KH_dom"/>
</dbReference>
<evidence type="ECO:0000313" key="5">
    <source>
        <dbReference type="EMBL" id="CAE8620745.1"/>
    </source>
</evidence>
<proteinExistence type="predicted"/>
<feature type="non-terminal residue" evidence="5">
    <location>
        <position position="1"/>
    </location>
</feature>
<evidence type="ECO:0000259" key="4">
    <source>
        <dbReference type="SMART" id="SM00322"/>
    </source>
</evidence>
<dbReference type="SMART" id="SM00322">
    <property type="entry name" value="KH"/>
    <property type="match status" value="2"/>
</dbReference>
<accession>A0A813G2L2</accession>
<feature type="compositionally biased region" description="Gly residues" evidence="3">
    <location>
        <begin position="195"/>
        <end position="216"/>
    </location>
</feature>
<dbReference type="AlphaFoldDB" id="A0A813G2L2"/>
<keyword evidence="6" id="KW-1185">Reference proteome</keyword>
<dbReference type="Gene3D" id="3.30.1370.10">
    <property type="entry name" value="K Homology domain, type 1"/>
    <property type="match status" value="2"/>
</dbReference>
<evidence type="ECO:0000256" key="1">
    <source>
        <dbReference type="ARBA" id="ARBA00022737"/>
    </source>
</evidence>
<evidence type="ECO:0000256" key="2">
    <source>
        <dbReference type="PROSITE-ProRule" id="PRU00117"/>
    </source>
</evidence>
<dbReference type="SUPFAM" id="SSF54791">
    <property type="entry name" value="Eukaryotic type KH-domain (KH-domain type I)"/>
    <property type="match status" value="2"/>
</dbReference>
<dbReference type="EMBL" id="CAJNNV010027577">
    <property type="protein sequence ID" value="CAE8620745.1"/>
    <property type="molecule type" value="Genomic_DNA"/>
</dbReference>
<evidence type="ECO:0000256" key="3">
    <source>
        <dbReference type="SAM" id="MobiDB-lite"/>
    </source>
</evidence>